<dbReference type="HOGENOM" id="CLU_2639064_0_0_1"/>
<accession>A0A0C3P1D7</accession>
<reference evidence="1 2" key="1">
    <citation type="submission" date="2014-04" db="EMBL/GenBank/DDBJ databases">
        <authorList>
            <consortium name="DOE Joint Genome Institute"/>
            <person name="Kuo A."/>
            <person name="Kohler A."/>
            <person name="Costa M.D."/>
            <person name="Nagy L.G."/>
            <person name="Floudas D."/>
            <person name="Copeland A."/>
            <person name="Barry K.W."/>
            <person name="Cichocki N."/>
            <person name="Veneault-Fourrey C."/>
            <person name="LaButti K."/>
            <person name="Lindquist E.A."/>
            <person name="Lipzen A."/>
            <person name="Lundell T."/>
            <person name="Morin E."/>
            <person name="Murat C."/>
            <person name="Sun H."/>
            <person name="Tunlid A."/>
            <person name="Henrissat B."/>
            <person name="Grigoriev I.V."/>
            <person name="Hibbett D.S."/>
            <person name="Martin F."/>
            <person name="Nordberg H.P."/>
            <person name="Cantor M.N."/>
            <person name="Hua S.X."/>
        </authorList>
    </citation>
    <scope>NUCLEOTIDE SEQUENCE [LARGE SCALE GENOMIC DNA]</scope>
    <source>
        <strain evidence="1 2">Marx 270</strain>
    </source>
</reference>
<dbReference type="InParanoid" id="A0A0C3P1D7"/>
<reference evidence="2" key="2">
    <citation type="submission" date="2015-01" db="EMBL/GenBank/DDBJ databases">
        <title>Evolutionary Origins and Diversification of the Mycorrhizal Mutualists.</title>
        <authorList>
            <consortium name="DOE Joint Genome Institute"/>
            <consortium name="Mycorrhizal Genomics Consortium"/>
            <person name="Kohler A."/>
            <person name="Kuo A."/>
            <person name="Nagy L.G."/>
            <person name="Floudas D."/>
            <person name="Copeland A."/>
            <person name="Barry K.W."/>
            <person name="Cichocki N."/>
            <person name="Veneault-Fourrey C."/>
            <person name="LaButti K."/>
            <person name="Lindquist E.A."/>
            <person name="Lipzen A."/>
            <person name="Lundell T."/>
            <person name="Morin E."/>
            <person name="Murat C."/>
            <person name="Riley R."/>
            <person name="Ohm R."/>
            <person name="Sun H."/>
            <person name="Tunlid A."/>
            <person name="Henrissat B."/>
            <person name="Grigoriev I.V."/>
            <person name="Hibbett D.S."/>
            <person name="Martin F."/>
        </authorList>
    </citation>
    <scope>NUCLEOTIDE SEQUENCE [LARGE SCALE GENOMIC DNA]</scope>
    <source>
        <strain evidence="2">Marx 270</strain>
    </source>
</reference>
<name>A0A0C3P1D7_PISTI</name>
<keyword evidence="2" id="KW-1185">Reference proteome</keyword>
<proteinExistence type="predicted"/>
<dbReference type="AlphaFoldDB" id="A0A0C3P1D7"/>
<gene>
    <name evidence="1" type="ORF">M404DRAFT_416410</name>
</gene>
<organism evidence="1 2">
    <name type="scientific">Pisolithus tinctorius Marx 270</name>
    <dbReference type="NCBI Taxonomy" id="870435"/>
    <lineage>
        <taxon>Eukaryota</taxon>
        <taxon>Fungi</taxon>
        <taxon>Dikarya</taxon>
        <taxon>Basidiomycota</taxon>
        <taxon>Agaricomycotina</taxon>
        <taxon>Agaricomycetes</taxon>
        <taxon>Agaricomycetidae</taxon>
        <taxon>Boletales</taxon>
        <taxon>Sclerodermatineae</taxon>
        <taxon>Pisolithaceae</taxon>
        <taxon>Pisolithus</taxon>
    </lineage>
</organism>
<protein>
    <submittedName>
        <fullName evidence="1">Uncharacterized protein</fullName>
    </submittedName>
</protein>
<evidence type="ECO:0000313" key="2">
    <source>
        <dbReference type="Proteomes" id="UP000054217"/>
    </source>
</evidence>
<evidence type="ECO:0000313" key="1">
    <source>
        <dbReference type="EMBL" id="KIO06870.1"/>
    </source>
</evidence>
<sequence>MYYQIRAKRRAVSGIIDLSTSLVLGDPKLDNESNVPSSRADMPILAIVRSCAQGWLALSDSLQGIAQRRRIQWTLDY</sequence>
<dbReference type="Proteomes" id="UP000054217">
    <property type="component" value="Unassembled WGS sequence"/>
</dbReference>
<dbReference type="EMBL" id="KN831961">
    <property type="protein sequence ID" value="KIO06870.1"/>
    <property type="molecule type" value="Genomic_DNA"/>
</dbReference>